<reference evidence="4" key="1">
    <citation type="journal article" date="2019" name="Int. J. Syst. Evol. Microbiol.">
        <title>The Global Catalogue of Microorganisms (GCM) 10K type strain sequencing project: providing services to taxonomists for standard genome sequencing and annotation.</title>
        <authorList>
            <consortium name="The Broad Institute Genomics Platform"/>
            <consortium name="The Broad Institute Genome Sequencing Center for Infectious Disease"/>
            <person name="Wu L."/>
            <person name="Ma J."/>
        </authorList>
    </citation>
    <scope>NUCLEOTIDE SEQUENCE [LARGE SCALE GENOMIC DNA]</scope>
    <source>
        <strain evidence="4">JCM 9933</strain>
    </source>
</reference>
<comment type="caution">
    <text evidence="3">The sequence shown here is derived from an EMBL/GenBank/DDBJ whole genome shotgun (WGS) entry which is preliminary data.</text>
</comment>
<sequence>MGVAGPFSSTPPFPRRSATAKLPAMARTATQSATALAVLAALPALAACATSGSSPGVSASDGLPTFMWPQPRMRPPSSERPTWLAPQPAEPQRLPAPTFGFRA</sequence>
<keyword evidence="4" id="KW-1185">Reference proteome</keyword>
<proteinExistence type="predicted"/>
<evidence type="ECO:0000256" key="1">
    <source>
        <dbReference type="SAM" id="MobiDB-lite"/>
    </source>
</evidence>
<keyword evidence="2" id="KW-0732">Signal</keyword>
<protein>
    <submittedName>
        <fullName evidence="3">Uncharacterized protein</fullName>
    </submittedName>
</protein>
<evidence type="ECO:0000313" key="4">
    <source>
        <dbReference type="Proteomes" id="UP001501588"/>
    </source>
</evidence>
<feature type="signal peptide" evidence="2">
    <location>
        <begin position="1"/>
        <end position="46"/>
    </location>
</feature>
<dbReference type="Proteomes" id="UP001501588">
    <property type="component" value="Unassembled WGS sequence"/>
</dbReference>
<evidence type="ECO:0000256" key="2">
    <source>
        <dbReference type="SAM" id="SignalP"/>
    </source>
</evidence>
<accession>A0ABP3RJH7</accession>
<dbReference type="EMBL" id="BAAAFZ010000125">
    <property type="protein sequence ID" value="GAA0608380.1"/>
    <property type="molecule type" value="Genomic_DNA"/>
</dbReference>
<feature type="region of interest" description="Disordered" evidence="1">
    <location>
        <begin position="50"/>
        <end position="103"/>
    </location>
</feature>
<organism evidence="3 4">
    <name type="scientific">Craurococcus roseus</name>
    <dbReference type="NCBI Taxonomy" id="77585"/>
    <lineage>
        <taxon>Bacteria</taxon>
        <taxon>Pseudomonadati</taxon>
        <taxon>Pseudomonadota</taxon>
        <taxon>Alphaproteobacteria</taxon>
        <taxon>Acetobacterales</taxon>
        <taxon>Acetobacteraceae</taxon>
        <taxon>Craurococcus</taxon>
    </lineage>
</organism>
<name>A0ABP3RJH7_9PROT</name>
<evidence type="ECO:0000313" key="3">
    <source>
        <dbReference type="EMBL" id="GAA0608380.1"/>
    </source>
</evidence>
<gene>
    <name evidence="3" type="ORF">GCM10009416_51470</name>
</gene>
<feature type="chain" id="PRO_5046295904" evidence="2">
    <location>
        <begin position="47"/>
        <end position="103"/>
    </location>
</feature>
<feature type="region of interest" description="Disordered" evidence="1">
    <location>
        <begin position="1"/>
        <end position="20"/>
    </location>
</feature>